<gene>
    <name evidence="1" type="ORF">GCM10010451_17740</name>
</gene>
<protein>
    <submittedName>
        <fullName evidence="1">Uncharacterized protein</fullName>
    </submittedName>
</protein>
<dbReference type="EMBL" id="BAAAUH010000009">
    <property type="protein sequence ID" value="GAA3169665.1"/>
    <property type="molecule type" value="Genomic_DNA"/>
</dbReference>
<keyword evidence="2" id="KW-1185">Reference proteome</keyword>
<evidence type="ECO:0000313" key="2">
    <source>
        <dbReference type="Proteomes" id="UP001501866"/>
    </source>
</evidence>
<evidence type="ECO:0000313" key="1">
    <source>
        <dbReference type="EMBL" id="GAA3169665.1"/>
    </source>
</evidence>
<proteinExistence type="predicted"/>
<organism evidence="1 2">
    <name type="scientific">Streptomyces virens</name>
    <dbReference type="NCBI Taxonomy" id="285572"/>
    <lineage>
        <taxon>Bacteria</taxon>
        <taxon>Bacillati</taxon>
        <taxon>Actinomycetota</taxon>
        <taxon>Actinomycetes</taxon>
        <taxon>Kitasatosporales</taxon>
        <taxon>Streptomycetaceae</taxon>
        <taxon>Streptomyces</taxon>
    </lineage>
</organism>
<accession>A0ABP6P6Z0</accession>
<reference evidence="2" key="1">
    <citation type="journal article" date="2019" name="Int. J. Syst. Evol. Microbiol.">
        <title>The Global Catalogue of Microorganisms (GCM) 10K type strain sequencing project: providing services to taxonomists for standard genome sequencing and annotation.</title>
        <authorList>
            <consortium name="The Broad Institute Genomics Platform"/>
            <consortium name="The Broad Institute Genome Sequencing Center for Infectious Disease"/>
            <person name="Wu L."/>
            <person name="Ma J."/>
        </authorList>
    </citation>
    <scope>NUCLEOTIDE SEQUENCE [LARGE SCALE GENOMIC DNA]</scope>
    <source>
        <strain evidence="2">JCM 9095</strain>
    </source>
</reference>
<sequence>MVGRTTRPGRAVARGRHGGAVWGKDVRVGEDSAVGGAAPRISQGIEVYGGTDGAVSWSGVELTADVMRELAAGPWAERVGDLDASRDLVTELRSLATTDMETQFISTLLESEPEPLPWQVGEALAEVLLENWHGALWVWDGARDRRTRKASLPGADLVGLCVADGSARLLFGEVKSSSQAASPPGVMTGSDGMIEQLKRLAGKDDHLTLMKWLRSRCLTAEHKAAYHTAAGRWVKSRGTDIQLFGCLVRDTVPEPKDLSDRAAVLAKTVVEPMHALLTAWYLPVAMKTWPKHVGVLDVG</sequence>
<name>A0ABP6P6Z0_9ACTN</name>
<dbReference type="Proteomes" id="UP001501866">
    <property type="component" value="Unassembled WGS sequence"/>
</dbReference>
<comment type="caution">
    <text evidence="1">The sequence shown here is derived from an EMBL/GenBank/DDBJ whole genome shotgun (WGS) entry which is preliminary data.</text>
</comment>